<keyword evidence="9 10" id="KW-0275">Fatty acid biosynthesis</keyword>
<dbReference type="InterPro" id="IPR030457">
    <property type="entry name" value="ELO_CS"/>
</dbReference>
<dbReference type="PANTHER" id="PTHR11157">
    <property type="entry name" value="FATTY ACID ACYL TRANSFERASE-RELATED"/>
    <property type="match status" value="1"/>
</dbReference>
<evidence type="ECO:0000256" key="4">
    <source>
        <dbReference type="ARBA" id="ARBA00022692"/>
    </source>
</evidence>
<reference evidence="11 12" key="1">
    <citation type="submission" date="2021-02" db="EMBL/GenBank/DDBJ databases">
        <title>Safari Cat Assemblies.</title>
        <authorList>
            <person name="Bredemeyer K.R."/>
            <person name="Murphy W.J."/>
        </authorList>
    </citation>
    <scope>NUCLEOTIDE SEQUENCE [LARGE SCALE GENOMIC DNA]</scope>
</reference>
<keyword evidence="6 10" id="KW-1133">Transmembrane helix</keyword>
<comment type="similarity">
    <text evidence="10">Belongs to the ELO family.</text>
</comment>
<keyword evidence="8 10" id="KW-0472">Membrane</keyword>
<evidence type="ECO:0000256" key="10">
    <source>
        <dbReference type="RuleBase" id="RU361115"/>
    </source>
</evidence>
<keyword evidence="7 10" id="KW-0443">Lipid metabolism</keyword>
<dbReference type="InterPro" id="IPR002076">
    <property type="entry name" value="ELO_fam"/>
</dbReference>
<evidence type="ECO:0000256" key="7">
    <source>
        <dbReference type="ARBA" id="ARBA00023098"/>
    </source>
</evidence>
<evidence type="ECO:0000256" key="1">
    <source>
        <dbReference type="ARBA" id="ARBA00004141"/>
    </source>
</evidence>
<evidence type="ECO:0000256" key="5">
    <source>
        <dbReference type="ARBA" id="ARBA00022832"/>
    </source>
</evidence>
<keyword evidence="12" id="KW-1185">Reference proteome</keyword>
<comment type="caution">
    <text evidence="10">Lacks conserved residue(s) required for the propagation of feature annotation.</text>
</comment>
<proteinExistence type="inferred from homology"/>
<accession>A0ABI7Y579</accession>
<organism evidence="11 12">
    <name type="scientific">Felis catus</name>
    <name type="common">Cat</name>
    <name type="synonym">Felis silvestris catus</name>
    <dbReference type="NCBI Taxonomy" id="9685"/>
    <lineage>
        <taxon>Eukaryota</taxon>
        <taxon>Metazoa</taxon>
        <taxon>Chordata</taxon>
        <taxon>Craniata</taxon>
        <taxon>Vertebrata</taxon>
        <taxon>Euteleostomi</taxon>
        <taxon>Mammalia</taxon>
        <taxon>Eutheria</taxon>
        <taxon>Laurasiatheria</taxon>
        <taxon>Carnivora</taxon>
        <taxon>Feliformia</taxon>
        <taxon>Felidae</taxon>
        <taxon>Felinae</taxon>
        <taxon>Felis</taxon>
    </lineage>
</organism>
<reference evidence="11" key="3">
    <citation type="submission" date="2025-09" db="UniProtKB">
        <authorList>
            <consortium name="Ensembl"/>
        </authorList>
    </citation>
    <scope>IDENTIFICATION</scope>
    <source>
        <strain evidence="11">breed Abyssinian</strain>
    </source>
</reference>
<keyword evidence="2 10" id="KW-0444">Lipid biosynthesis</keyword>
<feature type="transmembrane region" description="Helical" evidence="10">
    <location>
        <begin position="28"/>
        <end position="48"/>
    </location>
</feature>
<keyword evidence="5 10" id="KW-0276">Fatty acid metabolism</keyword>
<evidence type="ECO:0000256" key="8">
    <source>
        <dbReference type="ARBA" id="ARBA00023136"/>
    </source>
</evidence>
<keyword evidence="3 10" id="KW-0808">Transferase</keyword>
<keyword evidence="4 10" id="KW-0812">Transmembrane</keyword>
<protein>
    <recommendedName>
        <fullName evidence="10">Elongation of very long chain fatty acids protein</fullName>
        <ecNumber evidence="10">2.3.1.199</ecNumber>
    </recommendedName>
    <alternativeName>
        <fullName evidence="10">Very-long-chain 3-oxoacyl-CoA synthase</fullName>
    </alternativeName>
</protein>
<dbReference type="PANTHER" id="PTHR11157:SF118">
    <property type="entry name" value="ELONGATION OF VERY LONG CHAIN FATTY ACIDS PROTEIN 7"/>
    <property type="match status" value="1"/>
</dbReference>
<dbReference type="GeneTree" id="ENSGT01050000244838"/>
<comment type="catalytic activity">
    <reaction evidence="10">
        <text>a very-long-chain acyl-CoA + malonyl-CoA + H(+) = a very-long-chain 3-oxoacyl-CoA + CO2 + CoA</text>
        <dbReference type="Rhea" id="RHEA:32727"/>
        <dbReference type="ChEBI" id="CHEBI:15378"/>
        <dbReference type="ChEBI" id="CHEBI:16526"/>
        <dbReference type="ChEBI" id="CHEBI:57287"/>
        <dbReference type="ChEBI" id="CHEBI:57384"/>
        <dbReference type="ChEBI" id="CHEBI:90725"/>
        <dbReference type="ChEBI" id="CHEBI:90736"/>
        <dbReference type="EC" id="2.3.1.199"/>
    </reaction>
</comment>
<evidence type="ECO:0000256" key="6">
    <source>
        <dbReference type="ARBA" id="ARBA00022989"/>
    </source>
</evidence>
<evidence type="ECO:0000256" key="2">
    <source>
        <dbReference type="ARBA" id="ARBA00022516"/>
    </source>
</evidence>
<comment type="subcellular location">
    <subcellularLocation>
        <location evidence="1">Membrane</location>
        <topology evidence="1">Multi-pass membrane protein</topology>
    </subcellularLocation>
</comment>
<evidence type="ECO:0000313" key="11">
    <source>
        <dbReference type="Ensembl" id="ENSFCTP00005030031.1"/>
    </source>
</evidence>
<reference evidence="11" key="2">
    <citation type="submission" date="2025-08" db="UniProtKB">
        <authorList>
            <consortium name="Ensembl"/>
        </authorList>
    </citation>
    <scope>IDENTIFICATION</scope>
    <source>
        <strain evidence="11">breed Abyssinian</strain>
    </source>
</reference>
<dbReference type="PROSITE" id="PS01188">
    <property type="entry name" value="ELO"/>
    <property type="match status" value="1"/>
</dbReference>
<feature type="transmembrane region" description="Helical" evidence="10">
    <location>
        <begin position="69"/>
        <end position="87"/>
    </location>
</feature>
<name>A0ABI7Y579_FELCA</name>
<dbReference type="Proteomes" id="UP000823872">
    <property type="component" value="Chromosome A1"/>
</dbReference>
<evidence type="ECO:0000256" key="9">
    <source>
        <dbReference type="ARBA" id="ARBA00023160"/>
    </source>
</evidence>
<gene>
    <name evidence="11" type="primary">ELOVL7</name>
</gene>
<evidence type="ECO:0000256" key="3">
    <source>
        <dbReference type="ARBA" id="ARBA00022679"/>
    </source>
</evidence>
<feature type="transmembrane region" description="Helical" evidence="10">
    <location>
        <begin position="118"/>
        <end position="136"/>
    </location>
</feature>
<sequence length="294" mass="34342">MAFSDLTSRTVRLYDNWIKDADPRVEDWLLMSSPLPQTIILGFYVYFVTSLGPKLMENRKPFELKKVMITYNFSIVLFSMYMCYEFVMSGWGTGYSFRCEIVDYSQSPLALRMVRTCWLYYFSKFIELLDTIFFVLRKKNSQVTFLHVFHHTIMPWTWWFGVKFAAGSQGRWFGNFPCLSKYSCTCSYVFILWAICIGTSLPEVFVVEKIFDIITACPVPYCHYPHRPVLFHGGLQVPVSSLSVHHYELCVHLSAALSPFLVPCLHQRSEAAQNCEKWSLQKQRPLKCKHNTNL</sequence>
<dbReference type="EC" id="2.3.1.199" evidence="10"/>
<dbReference type="Ensembl" id="ENSFCTT00005042251.1">
    <property type="protein sequence ID" value="ENSFCTP00005030031.1"/>
    <property type="gene ID" value="ENSFCTG00005014779.1"/>
</dbReference>
<evidence type="ECO:0000313" key="12">
    <source>
        <dbReference type="Proteomes" id="UP000823872"/>
    </source>
</evidence>
<dbReference type="Pfam" id="PF01151">
    <property type="entry name" value="ELO"/>
    <property type="match status" value="1"/>
</dbReference>